<evidence type="ECO:0008006" key="3">
    <source>
        <dbReference type="Google" id="ProtNLM"/>
    </source>
</evidence>
<proteinExistence type="predicted"/>
<protein>
    <recommendedName>
        <fullName evidence="3">SAF domain-containing protein</fullName>
    </recommendedName>
</protein>
<keyword evidence="2" id="KW-1185">Reference proteome</keyword>
<reference evidence="1 2" key="1">
    <citation type="submission" date="2014-06" db="EMBL/GenBank/DDBJ databases">
        <title>The draft genome sequence of Idiomarina salinarum ISL-52.</title>
        <authorList>
            <person name="Du J."/>
            <person name="Shao Z."/>
        </authorList>
    </citation>
    <scope>NUCLEOTIDE SEQUENCE [LARGE SCALE GENOMIC DNA]</scope>
    <source>
        <strain evidence="1 2">ISL-52</strain>
    </source>
</reference>
<dbReference type="CDD" id="cd11614">
    <property type="entry name" value="SAF_CpaB_FlgA_like"/>
    <property type="match status" value="1"/>
</dbReference>
<evidence type="ECO:0000313" key="1">
    <source>
        <dbReference type="EMBL" id="KFZ30118.1"/>
    </source>
</evidence>
<sequence length="248" mass="27564">MSGSTVKIGLRWKLVVLLVLTLGAALTSYQAIQRYIAEQALTRQQEQQRYMQDILVLSTDLDADTRVELAHLQQRKFPPKYVQDNWLQPQDATSLIGLRTSRFLARGEPLTLDSFSHDYSRFFSQRLAPGQYAITASISVENLHHGMLAVGDKVAIVSPNSVSAGDKLLVVTDVPVLALDNLQHSQPGQSALATTITFSMSAEQAIQFESIRGSGFQIWLQHPQHAYSSLTMPVPARIHQMQPVRDQG</sequence>
<accession>A0A094L5W1</accession>
<evidence type="ECO:0000313" key="2">
    <source>
        <dbReference type="Proteomes" id="UP000054363"/>
    </source>
</evidence>
<name>A0A094L5W1_9GAMM</name>
<dbReference type="AlphaFoldDB" id="A0A094L5W1"/>
<dbReference type="RefSeq" id="WP_034777077.1">
    <property type="nucleotide sequence ID" value="NZ_JPER01000009.1"/>
</dbReference>
<dbReference type="Proteomes" id="UP000054363">
    <property type="component" value="Unassembled WGS sequence"/>
</dbReference>
<dbReference type="STRING" id="435908.IDSA_11750"/>
<dbReference type="OrthoDB" id="6236420at2"/>
<organism evidence="1 2">
    <name type="scientific">Pseudidiomarina salinarum</name>
    <dbReference type="NCBI Taxonomy" id="435908"/>
    <lineage>
        <taxon>Bacteria</taxon>
        <taxon>Pseudomonadati</taxon>
        <taxon>Pseudomonadota</taxon>
        <taxon>Gammaproteobacteria</taxon>
        <taxon>Alteromonadales</taxon>
        <taxon>Idiomarinaceae</taxon>
        <taxon>Pseudidiomarina</taxon>
    </lineage>
</organism>
<dbReference type="EMBL" id="JPER01000009">
    <property type="protein sequence ID" value="KFZ30118.1"/>
    <property type="molecule type" value="Genomic_DNA"/>
</dbReference>
<gene>
    <name evidence="1" type="ORF">IDSA_11750</name>
</gene>
<comment type="caution">
    <text evidence="1">The sequence shown here is derived from an EMBL/GenBank/DDBJ whole genome shotgun (WGS) entry which is preliminary data.</text>
</comment>
<dbReference type="eggNOG" id="COG3745">
    <property type="taxonomic scope" value="Bacteria"/>
</dbReference>